<reference evidence="1 2" key="1">
    <citation type="submission" date="2024-05" db="EMBL/GenBank/DDBJ databases">
        <title>Genetic variation in Jamaican populations of the coffee berry borer (Hypothenemus hampei).</title>
        <authorList>
            <person name="Errbii M."/>
            <person name="Myrie A."/>
        </authorList>
    </citation>
    <scope>NUCLEOTIDE SEQUENCE [LARGE SCALE GENOMIC DNA]</scope>
    <source>
        <strain evidence="1">JA-Hopewell-2020-01-JO</strain>
        <tissue evidence="1">Whole body</tissue>
    </source>
</reference>
<dbReference type="AlphaFoldDB" id="A0ABD1EGI1"/>
<evidence type="ECO:0000313" key="2">
    <source>
        <dbReference type="Proteomes" id="UP001566132"/>
    </source>
</evidence>
<protein>
    <recommendedName>
        <fullName evidence="3">DUF4773 domain-containing protein</fullName>
    </recommendedName>
</protein>
<dbReference type="Proteomes" id="UP001566132">
    <property type="component" value="Unassembled WGS sequence"/>
</dbReference>
<evidence type="ECO:0008006" key="3">
    <source>
        <dbReference type="Google" id="ProtNLM"/>
    </source>
</evidence>
<comment type="caution">
    <text evidence="1">The sequence shown here is derived from an EMBL/GenBank/DDBJ whole genome shotgun (WGS) entry which is preliminary data.</text>
</comment>
<proteinExistence type="predicted"/>
<keyword evidence="2" id="KW-1185">Reference proteome</keyword>
<gene>
    <name evidence="1" type="ORF">ABEB36_011191</name>
</gene>
<organism evidence="1 2">
    <name type="scientific">Hypothenemus hampei</name>
    <name type="common">Coffee berry borer</name>
    <dbReference type="NCBI Taxonomy" id="57062"/>
    <lineage>
        <taxon>Eukaryota</taxon>
        <taxon>Metazoa</taxon>
        <taxon>Ecdysozoa</taxon>
        <taxon>Arthropoda</taxon>
        <taxon>Hexapoda</taxon>
        <taxon>Insecta</taxon>
        <taxon>Pterygota</taxon>
        <taxon>Neoptera</taxon>
        <taxon>Endopterygota</taxon>
        <taxon>Coleoptera</taxon>
        <taxon>Polyphaga</taxon>
        <taxon>Cucujiformia</taxon>
        <taxon>Curculionidae</taxon>
        <taxon>Scolytinae</taxon>
        <taxon>Hypothenemus</taxon>
    </lineage>
</organism>
<dbReference type="EMBL" id="JBDJPC010000008">
    <property type="protein sequence ID" value="KAL1493052.1"/>
    <property type="molecule type" value="Genomic_DNA"/>
</dbReference>
<evidence type="ECO:0000313" key="1">
    <source>
        <dbReference type="EMBL" id="KAL1493052.1"/>
    </source>
</evidence>
<sequence>MVIIELYCFKLIEKENGTRIKILRGSENIESNCILMSWTYCMYYCLNIQVIPNELTLNVDFSVNGESVYNGKIDPSSAPVCPTPVPLCLTVNHVDVGSRQICTKITLGPLTLLKFPCFGISDGQIFIEENAFVRK</sequence>
<name>A0ABD1EGI1_HYPHA</name>
<accession>A0ABD1EGI1</accession>